<dbReference type="GO" id="GO:0006508">
    <property type="term" value="P:proteolysis"/>
    <property type="evidence" value="ECO:0007669"/>
    <property type="project" value="UniProtKB-KW"/>
</dbReference>
<dbReference type="CDD" id="cd02674">
    <property type="entry name" value="Peptidase_C19R"/>
    <property type="match status" value="1"/>
</dbReference>
<dbReference type="InterPro" id="IPR029346">
    <property type="entry name" value="USP_C"/>
</dbReference>
<feature type="domain" description="USP" evidence="8">
    <location>
        <begin position="279"/>
        <end position="899"/>
    </location>
</feature>
<dbReference type="PROSITE" id="PS00973">
    <property type="entry name" value="USP_2"/>
    <property type="match status" value="1"/>
</dbReference>
<keyword evidence="3 7" id="KW-0645">Protease</keyword>
<comment type="similarity">
    <text evidence="2 7">Belongs to the peptidase C19 family.</text>
</comment>
<dbReference type="SUPFAM" id="SSF143791">
    <property type="entry name" value="DUSP-like"/>
    <property type="match status" value="1"/>
</dbReference>
<dbReference type="PROSITE" id="PS00972">
    <property type="entry name" value="USP_1"/>
    <property type="match status" value="1"/>
</dbReference>
<organism evidence="10 11">
    <name type="scientific">Taxus chinensis</name>
    <name type="common">Chinese yew</name>
    <name type="synonym">Taxus wallichiana var. chinensis</name>
    <dbReference type="NCBI Taxonomy" id="29808"/>
    <lineage>
        <taxon>Eukaryota</taxon>
        <taxon>Viridiplantae</taxon>
        <taxon>Streptophyta</taxon>
        <taxon>Embryophyta</taxon>
        <taxon>Tracheophyta</taxon>
        <taxon>Spermatophyta</taxon>
        <taxon>Pinopsida</taxon>
        <taxon>Pinidae</taxon>
        <taxon>Conifers II</taxon>
        <taxon>Cupressales</taxon>
        <taxon>Taxaceae</taxon>
        <taxon>Taxus</taxon>
    </lineage>
</organism>
<dbReference type="GO" id="GO:0004843">
    <property type="term" value="F:cysteine-type deubiquitinase activity"/>
    <property type="evidence" value="ECO:0007669"/>
    <property type="project" value="UniProtKB-UniRule"/>
</dbReference>
<evidence type="ECO:0000256" key="2">
    <source>
        <dbReference type="ARBA" id="ARBA00009085"/>
    </source>
</evidence>
<name>A0AA38LIX5_TAXCH</name>
<dbReference type="PANTHER" id="PTHR21646:SF24">
    <property type="entry name" value="UBIQUITIN CARBOXYL-TERMINAL HYDROLASE"/>
    <property type="match status" value="1"/>
</dbReference>
<dbReference type="PROSITE" id="PS51283">
    <property type="entry name" value="DUSP"/>
    <property type="match status" value="1"/>
</dbReference>
<accession>A0AA38LIX5</accession>
<evidence type="ECO:0000259" key="8">
    <source>
        <dbReference type="PROSITE" id="PS50235"/>
    </source>
</evidence>
<dbReference type="InterPro" id="IPR018200">
    <property type="entry name" value="USP_CS"/>
</dbReference>
<reference evidence="10 11" key="1">
    <citation type="journal article" date="2021" name="Nat. Plants">
        <title>The Taxus genome provides insights into paclitaxel biosynthesis.</title>
        <authorList>
            <person name="Xiong X."/>
            <person name="Gou J."/>
            <person name="Liao Q."/>
            <person name="Li Y."/>
            <person name="Zhou Q."/>
            <person name="Bi G."/>
            <person name="Li C."/>
            <person name="Du R."/>
            <person name="Wang X."/>
            <person name="Sun T."/>
            <person name="Guo L."/>
            <person name="Liang H."/>
            <person name="Lu P."/>
            <person name="Wu Y."/>
            <person name="Zhang Z."/>
            <person name="Ro D.K."/>
            <person name="Shang Y."/>
            <person name="Huang S."/>
            <person name="Yan J."/>
        </authorList>
    </citation>
    <scope>NUCLEOTIDE SEQUENCE [LARGE SCALE GENOMIC DNA]</scope>
    <source>
        <strain evidence="10">Ta-2019</strain>
    </source>
</reference>
<dbReference type="OMA" id="MMTATKE"/>
<keyword evidence="5 7" id="KW-0378">Hydrolase</keyword>
<dbReference type="InterPro" id="IPR038765">
    <property type="entry name" value="Papain-like_cys_pep_sf"/>
</dbReference>
<dbReference type="Gene3D" id="3.10.20.90">
    <property type="entry name" value="Phosphatidylinositol 3-kinase Catalytic Subunit, Chain A, domain 1"/>
    <property type="match status" value="1"/>
</dbReference>
<evidence type="ECO:0000259" key="9">
    <source>
        <dbReference type="PROSITE" id="PS51283"/>
    </source>
</evidence>
<gene>
    <name evidence="10" type="ORF">KI387_017281</name>
</gene>
<dbReference type="Gene3D" id="3.90.70.10">
    <property type="entry name" value="Cysteine proteinases"/>
    <property type="match status" value="2"/>
</dbReference>
<dbReference type="InterPro" id="IPR035927">
    <property type="entry name" value="DUSP-like_sf"/>
</dbReference>
<feature type="non-terminal residue" evidence="10">
    <location>
        <position position="903"/>
    </location>
</feature>
<dbReference type="GO" id="GO:0016579">
    <property type="term" value="P:protein deubiquitination"/>
    <property type="evidence" value="ECO:0007669"/>
    <property type="project" value="InterPro"/>
</dbReference>
<evidence type="ECO:0000313" key="10">
    <source>
        <dbReference type="EMBL" id="KAH9322642.1"/>
    </source>
</evidence>
<evidence type="ECO:0000256" key="3">
    <source>
        <dbReference type="ARBA" id="ARBA00022670"/>
    </source>
</evidence>
<keyword evidence="6 7" id="KW-0788">Thiol protease</keyword>
<dbReference type="Gene3D" id="3.30.2230.10">
    <property type="entry name" value="DUSP-like"/>
    <property type="match status" value="1"/>
</dbReference>
<comment type="function">
    <text evidence="7">Recognizes and hydrolyzes the peptide bond at the C-terminal Gly of ubiquitin. Involved in the processing of poly-ubiquitin precursors as well as that of ubiquitinated proteins.</text>
</comment>
<dbReference type="InterPro" id="IPR006615">
    <property type="entry name" value="Pept_C19_DUSP"/>
</dbReference>
<sequence length="903" mass="101871">WWRDWEESVSQDKRTAPSNDSALYCSKLCEATSSIINNFMGIDNSDLSFDLIRENSSVESELREIPIDGRCYALLPEDVWRRIHQWHSGPKSANNGTLSAPSSQKDMMKDVYTLRLQLIASSEGSQITVRISKKDNEGELYKRASELFNICSEQVHIWDFYGQTKFALINNQNKIIQGSEKQLDQDILLELQVDGILSDNTLSNTHPLHVNGLLGNELALVPVESSRLEPTLAGGSILNKSTSRSSSPELSISHPLSSSYGSLDGIESSGSRAGPVGLIGLNNLGNTCFMNSALQCLVHTPRLVEYFLDDYSKEINRQNPLGMDGELATAFGELLRKLWASGRTPTSPRLFKSKLARFAPQFSGYNQHDSQELLAFLLDGLHEDLNRVKHKPYIESKDADGRPDEEVAEEHWANHLARNDSIIVDLCQGQFKSTLVCPVCSKVSVTFDPFMHLSLPLPSTTTRTMTVTVISTEGSAPPTPHTVTVPKQGRCKDLVQAVSIAASLRKDEKILLTEIYNHRIVRYLEPYDSLSPIRDDHHLAAYRLPKDQDEAPLVEFMHQRKEDDYFSSQSGGYWKAFGTPLITSLPDGVRTGADIQNLFWTLLTPMSRTKNLTSLTQEGTEKENGSRIGASEDVQMEELGGQPSLSNGTLDDDFESLLNDVDKTIPNGHTNCTLPSEPSFQLYLTDEKGIKKEVSLEADDPTPLLQNCNRLQILVYWPKKMLDKYDLNQLDVLSEVFKFGFSTKRVNQDSVSLYGCLEAFLNEEPLGPDDMWYCPRCKEHRQASKKLDLWRLPEILVVHLKRFSYSRFLKNKLDTFVNFPTHDLDLTRYVYCKNGSQSNLYELYAVSNHYGSMGGGHYTAYAKLIEENRWYNFDDSHVSPVSEDRIKSSAAYVLFYRRVKSED</sequence>
<keyword evidence="4 7" id="KW-0833">Ubl conjugation pathway</keyword>
<dbReference type="EC" id="3.4.19.12" evidence="7"/>
<evidence type="ECO:0000256" key="4">
    <source>
        <dbReference type="ARBA" id="ARBA00022786"/>
    </source>
</evidence>
<dbReference type="Pfam" id="PF14533">
    <property type="entry name" value="USP7_C2"/>
    <property type="match status" value="1"/>
</dbReference>
<evidence type="ECO:0000313" key="11">
    <source>
        <dbReference type="Proteomes" id="UP000824469"/>
    </source>
</evidence>
<comment type="caution">
    <text evidence="10">The sequence shown here is derived from an EMBL/GenBank/DDBJ whole genome shotgun (WGS) entry which is preliminary data.</text>
</comment>
<dbReference type="Pfam" id="PF00443">
    <property type="entry name" value="UCH"/>
    <property type="match status" value="1"/>
</dbReference>
<evidence type="ECO:0000256" key="6">
    <source>
        <dbReference type="ARBA" id="ARBA00022807"/>
    </source>
</evidence>
<dbReference type="EMBL" id="JAHRHJ020000003">
    <property type="protein sequence ID" value="KAH9322642.1"/>
    <property type="molecule type" value="Genomic_DNA"/>
</dbReference>
<evidence type="ECO:0000256" key="1">
    <source>
        <dbReference type="ARBA" id="ARBA00000707"/>
    </source>
</evidence>
<feature type="domain" description="DUSP" evidence="9">
    <location>
        <begin position="1"/>
        <end position="98"/>
    </location>
</feature>
<dbReference type="InterPro" id="IPR028889">
    <property type="entry name" value="USP"/>
</dbReference>
<protein>
    <recommendedName>
        <fullName evidence="7">Ubiquitin carboxyl-terminal hydrolase</fullName>
        <ecNumber evidence="7">3.4.19.12</ecNumber>
    </recommendedName>
</protein>
<comment type="catalytic activity">
    <reaction evidence="1 7">
        <text>Thiol-dependent hydrolysis of ester, thioester, amide, peptide and isopeptide bonds formed by the C-terminal Gly of ubiquitin (a 76-residue protein attached to proteins as an intracellular targeting signal).</text>
        <dbReference type="EC" id="3.4.19.12"/>
    </reaction>
</comment>
<evidence type="ECO:0000256" key="5">
    <source>
        <dbReference type="ARBA" id="ARBA00022801"/>
    </source>
</evidence>
<proteinExistence type="inferred from homology"/>
<dbReference type="InterPro" id="IPR057372">
    <property type="entry name" value="Ubiquitin_UBP8/5"/>
</dbReference>
<evidence type="ECO:0000256" key="7">
    <source>
        <dbReference type="RuleBase" id="RU366025"/>
    </source>
</evidence>
<dbReference type="SUPFAM" id="SSF54001">
    <property type="entry name" value="Cysteine proteinases"/>
    <property type="match status" value="1"/>
</dbReference>
<dbReference type="InterPro" id="IPR050185">
    <property type="entry name" value="Ub_carboxyl-term_hydrolase"/>
</dbReference>
<dbReference type="InterPro" id="IPR001394">
    <property type="entry name" value="Peptidase_C19_UCH"/>
</dbReference>
<dbReference type="Pfam" id="PF25242">
    <property type="entry name" value="Ubiquitin_UBP8"/>
    <property type="match status" value="1"/>
</dbReference>
<keyword evidence="11" id="KW-1185">Reference proteome</keyword>
<feature type="non-terminal residue" evidence="10">
    <location>
        <position position="1"/>
    </location>
</feature>
<dbReference type="Proteomes" id="UP000824469">
    <property type="component" value="Unassembled WGS sequence"/>
</dbReference>
<dbReference type="PANTHER" id="PTHR21646">
    <property type="entry name" value="UBIQUITIN CARBOXYL-TERMINAL HYDROLASE"/>
    <property type="match status" value="1"/>
</dbReference>
<dbReference type="AlphaFoldDB" id="A0AA38LIX5"/>
<dbReference type="PROSITE" id="PS50235">
    <property type="entry name" value="USP_3"/>
    <property type="match status" value="1"/>
</dbReference>